<evidence type="ECO:0000313" key="1">
    <source>
        <dbReference type="EMBL" id="RAS57076.1"/>
    </source>
</evidence>
<name>A0A329E0N1_VIBDI</name>
<comment type="caution">
    <text evidence="1">The sequence shown here is derived from an EMBL/GenBank/DDBJ whole genome shotgun (WGS) entry which is preliminary data.</text>
</comment>
<dbReference type="RefSeq" id="WP_112404668.1">
    <property type="nucleotide sequence ID" value="NZ_QLTR01000038.1"/>
</dbReference>
<reference evidence="1 2" key="1">
    <citation type="submission" date="2018-06" db="EMBL/GenBank/DDBJ databases">
        <title>Freshwater and sediment microbial communities from various areas in North America, analyzing microbe dynamics in response to fracking.</title>
        <authorList>
            <person name="Lamendella R."/>
        </authorList>
    </citation>
    <scope>NUCLEOTIDE SEQUENCE [LARGE SCALE GENOMIC DNA]</scope>
    <source>
        <strain evidence="1 2">99A</strain>
    </source>
</reference>
<dbReference type="Proteomes" id="UP000248729">
    <property type="component" value="Unassembled WGS sequence"/>
</dbReference>
<dbReference type="AlphaFoldDB" id="A0A329E0N1"/>
<dbReference type="EMBL" id="QLTR01000038">
    <property type="protein sequence ID" value="RAS57076.1"/>
    <property type="molecule type" value="Genomic_DNA"/>
</dbReference>
<sequence length="201" mass="22348">MRNLNLSIKFQSAFNSRMPLTPIVRVLDCTSDFVIESVESDIDEFKKVLIGVDDTLVENLEAISEQVGKGGLQTLFLEDVRKGSYEFLLSPEVMNVANFIAGNITTYAIGKVIDSFLETKQKKTADDYEAELKGKIYRALEEESVDCTLQSESGSDGDMLFVKIKVIFNTDYGEQIYPDEYGNGGGGREIDLDILAKTLKS</sequence>
<gene>
    <name evidence="1" type="ORF">DET48_13811</name>
</gene>
<evidence type="ECO:0000313" key="2">
    <source>
        <dbReference type="Proteomes" id="UP000248729"/>
    </source>
</evidence>
<accession>A0A329E0N1</accession>
<protein>
    <submittedName>
        <fullName evidence="1">Uncharacterized protein</fullName>
    </submittedName>
</protein>
<organism evidence="1 2">
    <name type="scientific">Vibrio diazotrophicus</name>
    <dbReference type="NCBI Taxonomy" id="685"/>
    <lineage>
        <taxon>Bacteria</taxon>
        <taxon>Pseudomonadati</taxon>
        <taxon>Pseudomonadota</taxon>
        <taxon>Gammaproteobacteria</taxon>
        <taxon>Vibrionales</taxon>
        <taxon>Vibrionaceae</taxon>
        <taxon>Vibrio</taxon>
    </lineage>
</organism>
<proteinExistence type="predicted"/>